<dbReference type="Proteomes" id="UP000261080">
    <property type="component" value="Unassembled WGS sequence"/>
</dbReference>
<sequence>MDKSKLILKVKSYLNNLPEEIFDKNYLTTASVFLSGSTGWGIKEGFDEIADWDLHIILDNISYEHYKKKYGEHHVIDDQQHQPKVFAQIRSISWLDIRLQNIQNADCTYLWIYNNALLIQDNLHIEEKIDEWNSFFKNNIEEILKYHFVTFAVRRLDAVSAIKRNTVIGTNISKIEMIKEALIIISLLHQSPYPYNKWMEKYVLQLGEDGEKCVELCKRCIFEINFESNARVLKNFLVAEIKKQVGNLPWLDEWWKYNENPPVVYIR</sequence>
<evidence type="ECO:0008006" key="3">
    <source>
        <dbReference type="Google" id="ProtNLM"/>
    </source>
</evidence>
<dbReference type="EMBL" id="QVLX01000008">
    <property type="protein sequence ID" value="RGE85379.1"/>
    <property type="molecule type" value="Genomic_DNA"/>
</dbReference>
<keyword evidence="2" id="KW-1185">Reference proteome</keyword>
<evidence type="ECO:0000313" key="1">
    <source>
        <dbReference type="EMBL" id="RGE85379.1"/>
    </source>
</evidence>
<comment type="caution">
    <text evidence="1">The sequence shown here is derived from an EMBL/GenBank/DDBJ whole genome shotgun (WGS) entry which is preliminary data.</text>
</comment>
<dbReference type="OrthoDB" id="65410at2"/>
<reference evidence="1 2" key="1">
    <citation type="submission" date="2018-08" db="EMBL/GenBank/DDBJ databases">
        <title>A genome reference for cultivated species of the human gut microbiota.</title>
        <authorList>
            <person name="Zou Y."/>
            <person name="Xue W."/>
            <person name="Luo G."/>
        </authorList>
    </citation>
    <scope>NUCLEOTIDE SEQUENCE [LARGE SCALE GENOMIC DNA]</scope>
    <source>
        <strain evidence="1 2">AF37-2AT</strain>
    </source>
</reference>
<evidence type="ECO:0000313" key="2">
    <source>
        <dbReference type="Proteomes" id="UP000261080"/>
    </source>
</evidence>
<dbReference type="RefSeq" id="WP_117493738.1">
    <property type="nucleotide sequence ID" value="NZ_CAUWLM010000004.1"/>
</dbReference>
<protein>
    <recommendedName>
        <fullName evidence="3">DUF4037 domain-containing protein</fullName>
    </recommendedName>
</protein>
<accession>A0A3E3JZA4</accession>
<organism evidence="1 2">
    <name type="scientific">Sellimonas intestinalis</name>
    <dbReference type="NCBI Taxonomy" id="1653434"/>
    <lineage>
        <taxon>Bacteria</taxon>
        <taxon>Bacillati</taxon>
        <taxon>Bacillota</taxon>
        <taxon>Clostridia</taxon>
        <taxon>Lachnospirales</taxon>
        <taxon>Lachnospiraceae</taxon>
        <taxon>Sellimonas</taxon>
    </lineage>
</organism>
<proteinExistence type="predicted"/>
<name>A0A3E3JZA4_9FIRM</name>
<dbReference type="AlphaFoldDB" id="A0A3E3JZA4"/>
<gene>
    <name evidence="1" type="ORF">DW016_12730</name>
</gene>